<protein>
    <submittedName>
        <fullName evidence="2">Uncharacterized protein</fullName>
    </submittedName>
</protein>
<dbReference type="EMBL" id="FJOG01000019">
    <property type="protein sequence ID" value="CZR61791.1"/>
    <property type="molecule type" value="Genomic_DNA"/>
</dbReference>
<name>A0A1L7X9U1_9HELO</name>
<dbReference type="Proteomes" id="UP000184330">
    <property type="component" value="Unassembled WGS sequence"/>
</dbReference>
<keyword evidence="3" id="KW-1185">Reference proteome</keyword>
<organism evidence="2 3">
    <name type="scientific">Phialocephala subalpina</name>
    <dbReference type="NCBI Taxonomy" id="576137"/>
    <lineage>
        <taxon>Eukaryota</taxon>
        <taxon>Fungi</taxon>
        <taxon>Dikarya</taxon>
        <taxon>Ascomycota</taxon>
        <taxon>Pezizomycotina</taxon>
        <taxon>Leotiomycetes</taxon>
        <taxon>Helotiales</taxon>
        <taxon>Mollisiaceae</taxon>
        <taxon>Phialocephala</taxon>
        <taxon>Phialocephala fortinii species complex</taxon>
    </lineage>
</organism>
<feature type="region of interest" description="Disordered" evidence="1">
    <location>
        <begin position="604"/>
        <end position="665"/>
    </location>
</feature>
<dbReference type="AlphaFoldDB" id="A0A1L7X9U1"/>
<dbReference type="STRING" id="576137.A0A1L7X9U1"/>
<gene>
    <name evidence="2" type="ORF">PAC_11688</name>
</gene>
<evidence type="ECO:0000313" key="3">
    <source>
        <dbReference type="Proteomes" id="UP000184330"/>
    </source>
</evidence>
<sequence>MEQELPWTRWIIPLGHPVGLTTKLGILLTGDDGNIYITCANNKAYAIEVSIKPGCLEGIISCTPTDKFLGTIRPCYGLGPYGLGYLPSRLSHDPEPYNWKSPSALLSQLCSASKFSMGSEPYLRTNTGLEPFHDLMHGLDLDAWNVTSIPLERISLTPKMNLEGIRKVENHGLEYKAREIKMRERTTDRVFKGNNRMHESRMSKAFFSIMSVDPVPAWYPTMWMASPGVVFLPSVEKIDWDHPTETGRRRQAQITSKHALENMIMNRSECSWEFDAWRDIFFKIRDDPQLAMDKHEAVFLEDKSLDKGSNKKTDTHLGTHTVRAHRIPDCTFGLSVKNVHLEAESKDLLSSEFLRDLFWHPQSGLISDPKWLSFELAFPWAVYEAKKIKADPVVAQVRRSSEIYLNMLHDLCLLPGPPESARPYRINERSHFQVFSITSEGPSWKLYVCYRRTIPELPLWLQDPEEMPQYDMKQIWEGDITDENVAWQLHCIVDQIHEWAVETFRPFILDHLEAWHLYLITAQDSSPSMPRGLNSNNDSRLAGTTFRTRMESFKGIEEPLDILDQEVSQQERDFGSDDSAGVYEETPWWTKYAKPEVMRQRILTGQSQHSATPKQRRKISNDSRKFRRDKKEGNRLRDAYEVQESRQNVDKVQSPSTFKRKRGEN</sequence>
<reference evidence="2 3" key="1">
    <citation type="submission" date="2016-03" db="EMBL/GenBank/DDBJ databases">
        <authorList>
            <person name="Ploux O."/>
        </authorList>
    </citation>
    <scope>NUCLEOTIDE SEQUENCE [LARGE SCALE GENOMIC DNA]</scope>
    <source>
        <strain evidence="2 3">UAMH 11012</strain>
    </source>
</reference>
<proteinExistence type="predicted"/>
<feature type="compositionally biased region" description="Polar residues" evidence="1">
    <location>
        <begin position="604"/>
        <end position="613"/>
    </location>
</feature>
<dbReference type="OrthoDB" id="191139at2759"/>
<accession>A0A1L7X9U1</accession>
<evidence type="ECO:0000256" key="1">
    <source>
        <dbReference type="SAM" id="MobiDB-lite"/>
    </source>
</evidence>
<evidence type="ECO:0000313" key="2">
    <source>
        <dbReference type="EMBL" id="CZR61791.1"/>
    </source>
</evidence>
<feature type="compositionally biased region" description="Basic and acidic residues" evidence="1">
    <location>
        <begin position="619"/>
        <end position="649"/>
    </location>
</feature>